<evidence type="ECO:0000313" key="2">
    <source>
        <dbReference type="Proteomes" id="UP000196320"/>
    </source>
</evidence>
<accession>A0A1R4KJ21</accession>
<dbReference type="AlphaFoldDB" id="A0A1R4KJ21"/>
<name>A0A1R4KJ21_9MICO</name>
<reference evidence="1 2" key="1">
    <citation type="submission" date="2017-02" db="EMBL/GenBank/DDBJ databases">
        <authorList>
            <person name="Peterson S.W."/>
        </authorList>
    </citation>
    <scope>NUCLEOTIDE SEQUENCE [LARGE SCALE GENOMIC DNA]</scope>
    <source>
        <strain evidence="1 2">B Mb 05.01</strain>
    </source>
</reference>
<dbReference type="RefSeq" id="WP_179206801.1">
    <property type="nucleotide sequence ID" value="NZ_FUKO01000033.1"/>
</dbReference>
<organism evidence="1 2">
    <name type="scientific">Microbacterium esteraromaticum</name>
    <dbReference type="NCBI Taxonomy" id="57043"/>
    <lineage>
        <taxon>Bacteria</taxon>
        <taxon>Bacillati</taxon>
        <taxon>Actinomycetota</taxon>
        <taxon>Actinomycetes</taxon>
        <taxon>Micrococcales</taxon>
        <taxon>Microbacteriaceae</taxon>
        <taxon>Microbacterium</taxon>
    </lineage>
</organism>
<sequence length="375" mass="40076">MTNALIVAGAAAAGAVVLTAAAASYMGRMLVAWNWPESTKILGFTDDTITLKSTPLTRYPGTYGLRTPTGHARVGGIVSDDGRAVVRTLEAEHGDIRSAVSGAFDGDIHAIPDEVGPYSDVIIETPAGPAPAWQFGPDGNDLWVLHVHGFQADRNNVLRMVEAMLPTAGAATHLVVSYRGDGQGPATPAGTTRLGLDEWEDVDAALAYAARHGATRIIMAGWSMGAAISLLIEERSAYRDLIIGNVFVSPATDWIATMRTSAERMGIPLPAAASAFIAGVLRSPLTSWLTGLRRPVDFAELDWTRPRRVHVPTLVIHSVGDLTIPISATRRFVEAGAPLVELHETRRAPHTREYNEDPEGVTLAVSTWLTRVLVA</sequence>
<dbReference type="EMBL" id="FUKO01000033">
    <property type="protein sequence ID" value="SJN44063.1"/>
    <property type="molecule type" value="Genomic_DNA"/>
</dbReference>
<dbReference type="SUPFAM" id="SSF53474">
    <property type="entry name" value="alpha/beta-Hydrolases"/>
    <property type="match status" value="1"/>
</dbReference>
<dbReference type="Gene3D" id="3.40.50.1820">
    <property type="entry name" value="alpha/beta hydrolase"/>
    <property type="match status" value="1"/>
</dbReference>
<evidence type="ECO:0000313" key="1">
    <source>
        <dbReference type="EMBL" id="SJN44063.1"/>
    </source>
</evidence>
<keyword evidence="2" id="KW-1185">Reference proteome</keyword>
<gene>
    <name evidence="1" type="ORF">FM104_13135</name>
</gene>
<dbReference type="Proteomes" id="UP000196320">
    <property type="component" value="Unassembled WGS sequence"/>
</dbReference>
<dbReference type="InterPro" id="IPR029058">
    <property type="entry name" value="AB_hydrolase_fold"/>
</dbReference>
<protein>
    <submittedName>
        <fullName evidence="1">Secreted protein</fullName>
    </submittedName>
</protein>
<proteinExistence type="predicted"/>